<proteinExistence type="predicted"/>
<protein>
    <submittedName>
        <fullName evidence="1">Uncharacterized protein</fullName>
    </submittedName>
</protein>
<dbReference type="AlphaFoldDB" id="A0A6C0J872"/>
<dbReference type="EMBL" id="MN740331">
    <property type="protein sequence ID" value="QHU00936.1"/>
    <property type="molecule type" value="Genomic_DNA"/>
</dbReference>
<name>A0A6C0J872_9ZZZZ</name>
<sequence>MEHQKFDAPKKVNTASILMTVSPEYYDKCKNYMESHYLIETNSDYSYSVTKTGEPTEFIPNHNIKYLQWRRSLYGHGGAHTQSSMSLIGQTE</sequence>
<organism evidence="1">
    <name type="scientific">viral metagenome</name>
    <dbReference type="NCBI Taxonomy" id="1070528"/>
    <lineage>
        <taxon>unclassified sequences</taxon>
        <taxon>metagenomes</taxon>
        <taxon>organismal metagenomes</taxon>
    </lineage>
</organism>
<reference evidence="1" key="1">
    <citation type="journal article" date="2020" name="Nature">
        <title>Giant virus diversity and host interactions through global metagenomics.</title>
        <authorList>
            <person name="Schulz F."/>
            <person name="Roux S."/>
            <person name="Paez-Espino D."/>
            <person name="Jungbluth S."/>
            <person name="Walsh D.A."/>
            <person name="Denef V.J."/>
            <person name="McMahon K.D."/>
            <person name="Konstantinidis K.T."/>
            <person name="Eloe-Fadrosh E.A."/>
            <person name="Kyrpides N.C."/>
            <person name="Woyke T."/>
        </authorList>
    </citation>
    <scope>NUCLEOTIDE SEQUENCE</scope>
    <source>
        <strain evidence="1">GVMAG-M-3300025860-20</strain>
    </source>
</reference>
<evidence type="ECO:0000313" key="1">
    <source>
        <dbReference type="EMBL" id="QHU00936.1"/>
    </source>
</evidence>
<accession>A0A6C0J872</accession>